<keyword evidence="2" id="KW-0479">Metal-binding</keyword>
<dbReference type="SUPFAM" id="SSF53187">
    <property type="entry name" value="Zn-dependent exopeptidases"/>
    <property type="match status" value="1"/>
</dbReference>
<accession>A0A955I2J3</accession>
<dbReference type="PIRSF" id="PIRSF039012">
    <property type="entry name" value="ASP"/>
    <property type="match status" value="1"/>
</dbReference>
<evidence type="ECO:0000256" key="1">
    <source>
        <dbReference type="ARBA" id="ARBA00001947"/>
    </source>
</evidence>
<comment type="cofactor">
    <cofactor evidence="1">
        <name>Zn(2+)</name>
        <dbReference type="ChEBI" id="CHEBI:29105"/>
    </cofactor>
</comment>
<dbReference type="InterPro" id="IPR053138">
    <property type="entry name" value="N-alpha-Ac-DABA_deacetylase"/>
</dbReference>
<proteinExistence type="predicted"/>
<evidence type="ECO:0000313" key="6">
    <source>
        <dbReference type="EMBL" id="MCA9376617.1"/>
    </source>
</evidence>
<dbReference type="AlphaFoldDB" id="A0A955I2J3"/>
<evidence type="ECO:0000313" key="7">
    <source>
        <dbReference type="Proteomes" id="UP000741282"/>
    </source>
</evidence>
<reference evidence="6" key="2">
    <citation type="journal article" date="2021" name="Microbiome">
        <title>Successional dynamics and alternative stable states in a saline activated sludge microbial community over 9 years.</title>
        <authorList>
            <person name="Wang Y."/>
            <person name="Ye J."/>
            <person name="Ju F."/>
            <person name="Liu L."/>
            <person name="Boyd J.A."/>
            <person name="Deng Y."/>
            <person name="Parks D.H."/>
            <person name="Jiang X."/>
            <person name="Yin X."/>
            <person name="Woodcroft B.J."/>
            <person name="Tyson G.W."/>
            <person name="Hugenholtz P."/>
            <person name="Polz M.F."/>
            <person name="Zhang T."/>
        </authorList>
    </citation>
    <scope>NUCLEOTIDE SEQUENCE</scope>
    <source>
        <strain evidence="6">HKST-UBA17</strain>
    </source>
</reference>
<dbReference type="InterPro" id="IPR055438">
    <property type="entry name" value="AstE_AspA_cat"/>
</dbReference>
<sequence>MEKKRLTISKGRHTVVIPYFTFGRSKGTGDIFITAGIHGDEVNGIHGVNRIMQWFNRSEITKKLNGKVLVFPVLNPHGFQSGTRTVPEDTKDLNRQFGLRKGSLSTLMATTLTEVLSQCAMGIDLHDAGYGAQFIPHARIHLSDEDDCVSCSRSLAQVFGTEFILEREGQRNMMAVYLNDKHNTPVITVETGGSQIIHHDAAQIILRGVKNVLVGNRFLDGEMEMPTKQYVVRHRDIVQTKHAGIIRFEVGLGSTVSKGDLVASIYDPVGSTTLPITAPKDGVIFSIWPTNLIRVGQTMFSVVCMDKRESEDVIEMENYVVKPFDL</sequence>
<dbReference type="EMBL" id="JAGQLN010000005">
    <property type="protein sequence ID" value="MCA9376617.1"/>
    <property type="molecule type" value="Genomic_DNA"/>
</dbReference>
<dbReference type="GO" id="GO:0016788">
    <property type="term" value="F:hydrolase activity, acting on ester bonds"/>
    <property type="evidence" value="ECO:0007669"/>
    <property type="project" value="InterPro"/>
</dbReference>
<dbReference type="GO" id="GO:0046872">
    <property type="term" value="F:metal ion binding"/>
    <property type="evidence" value="ECO:0007669"/>
    <property type="project" value="UniProtKB-KW"/>
</dbReference>
<evidence type="ECO:0000256" key="2">
    <source>
        <dbReference type="ARBA" id="ARBA00022723"/>
    </source>
</evidence>
<dbReference type="InterPro" id="IPR043795">
    <property type="entry name" value="N-alpha-Ac-DABA-like"/>
</dbReference>
<dbReference type="PANTHER" id="PTHR37326">
    <property type="entry name" value="BLL3975 PROTEIN"/>
    <property type="match status" value="1"/>
</dbReference>
<name>A0A955I2J3_9BACT</name>
<keyword evidence="4" id="KW-0862">Zinc</keyword>
<dbReference type="GO" id="GO:0016811">
    <property type="term" value="F:hydrolase activity, acting on carbon-nitrogen (but not peptide) bonds, in linear amides"/>
    <property type="evidence" value="ECO:0007669"/>
    <property type="project" value="InterPro"/>
</dbReference>
<protein>
    <submittedName>
        <fullName evidence="6">DUF2817 domain-containing protein</fullName>
    </submittedName>
</protein>
<reference evidence="6" key="1">
    <citation type="submission" date="2020-04" db="EMBL/GenBank/DDBJ databases">
        <authorList>
            <person name="Zhang T."/>
        </authorList>
    </citation>
    <scope>NUCLEOTIDE SEQUENCE</scope>
    <source>
        <strain evidence="6">HKST-UBA17</strain>
    </source>
</reference>
<organism evidence="6 7">
    <name type="scientific">Candidatus Dojkabacteria bacterium</name>
    <dbReference type="NCBI Taxonomy" id="2099670"/>
    <lineage>
        <taxon>Bacteria</taxon>
        <taxon>Candidatus Dojkabacteria</taxon>
    </lineage>
</organism>
<comment type="caution">
    <text evidence="6">The sequence shown here is derived from an EMBL/GenBank/DDBJ whole genome shotgun (WGS) entry which is preliminary data.</text>
</comment>
<gene>
    <name evidence="6" type="ORF">KC685_01720</name>
</gene>
<dbReference type="Proteomes" id="UP000741282">
    <property type="component" value="Unassembled WGS sequence"/>
</dbReference>
<evidence type="ECO:0000256" key="3">
    <source>
        <dbReference type="ARBA" id="ARBA00022801"/>
    </source>
</evidence>
<dbReference type="Pfam" id="PF24827">
    <property type="entry name" value="AstE_AspA_cat"/>
    <property type="match status" value="1"/>
</dbReference>
<dbReference type="Gene3D" id="3.40.630.10">
    <property type="entry name" value="Zn peptidases"/>
    <property type="match status" value="1"/>
</dbReference>
<evidence type="ECO:0000256" key="4">
    <source>
        <dbReference type="ARBA" id="ARBA00022833"/>
    </source>
</evidence>
<keyword evidence="3" id="KW-0378">Hydrolase</keyword>
<dbReference type="PANTHER" id="PTHR37326:SF1">
    <property type="entry name" value="BLL3975 PROTEIN"/>
    <property type="match status" value="1"/>
</dbReference>
<feature type="domain" description="Succinylglutamate desuccinylase/Aspartoacylase catalytic" evidence="5">
    <location>
        <begin position="30"/>
        <end position="213"/>
    </location>
</feature>
<evidence type="ECO:0000259" key="5">
    <source>
        <dbReference type="Pfam" id="PF24827"/>
    </source>
</evidence>